<name>A0A1H3ZHW9_9FLAO</name>
<dbReference type="PANTHER" id="PTHR43217">
    <property type="entry name" value="SUCCINATE SEMIALDEHYDE DEHYDROGENASE [NAD(P)+] SAD"/>
    <property type="match status" value="1"/>
</dbReference>
<dbReference type="InterPro" id="IPR044148">
    <property type="entry name" value="ALDH_GabD1-like"/>
</dbReference>
<evidence type="ECO:0000313" key="6">
    <source>
        <dbReference type="Proteomes" id="UP000198820"/>
    </source>
</evidence>
<evidence type="ECO:0000256" key="2">
    <source>
        <dbReference type="ARBA" id="ARBA00022857"/>
    </source>
</evidence>
<comment type="similarity">
    <text evidence="1">Belongs to the aldehyde dehydrogenase family.</text>
</comment>
<dbReference type="Gene3D" id="3.40.309.10">
    <property type="entry name" value="Aldehyde Dehydrogenase, Chain A, domain 2"/>
    <property type="match status" value="1"/>
</dbReference>
<feature type="domain" description="Aldehyde dehydrogenase" evidence="4">
    <location>
        <begin position="2"/>
        <end position="447"/>
    </location>
</feature>
<accession>A0A1H3ZHW9</accession>
<dbReference type="InterPro" id="IPR016163">
    <property type="entry name" value="Ald_DH_C"/>
</dbReference>
<dbReference type="STRING" id="908615.SAMN05421540_10484"/>
<dbReference type="PROSITE" id="PS00070">
    <property type="entry name" value="ALDEHYDE_DEHYDR_CYS"/>
    <property type="match status" value="1"/>
</dbReference>
<dbReference type="Proteomes" id="UP000198820">
    <property type="component" value="Unassembled WGS sequence"/>
</dbReference>
<dbReference type="Pfam" id="PF00171">
    <property type="entry name" value="Aldedh"/>
    <property type="match status" value="1"/>
</dbReference>
<evidence type="ECO:0000313" key="5">
    <source>
        <dbReference type="EMBL" id="SEA23257.1"/>
    </source>
</evidence>
<dbReference type="PANTHER" id="PTHR43217:SF1">
    <property type="entry name" value="SUCCINATE SEMIALDEHYDE DEHYDROGENASE [NAD(P)+] SAD"/>
    <property type="match status" value="1"/>
</dbReference>
<evidence type="ECO:0000256" key="1">
    <source>
        <dbReference type="ARBA" id="ARBA00009986"/>
    </source>
</evidence>
<dbReference type="EMBL" id="FNQF01000004">
    <property type="protein sequence ID" value="SEA23257.1"/>
    <property type="molecule type" value="Genomic_DNA"/>
</dbReference>
<reference evidence="5 6" key="1">
    <citation type="submission" date="2016-10" db="EMBL/GenBank/DDBJ databases">
        <authorList>
            <person name="de Groot N.N."/>
        </authorList>
    </citation>
    <scope>NUCLEOTIDE SEQUENCE [LARGE SCALE GENOMIC DNA]</scope>
    <source>
        <strain evidence="5 6">DSM 23581</strain>
    </source>
</reference>
<dbReference type="GO" id="GO:0004030">
    <property type="term" value="F:aldehyde dehydrogenase [NAD(P)+] activity"/>
    <property type="evidence" value="ECO:0007669"/>
    <property type="project" value="InterPro"/>
</dbReference>
<gene>
    <name evidence="5" type="ORF">SAMN05421540_10484</name>
</gene>
<keyword evidence="6" id="KW-1185">Reference proteome</keyword>
<dbReference type="Gene3D" id="3.40.605.10">
    <property type="entry name" value="Aldehyde Dehydrogenase, Chain A, domain 1"/>
    <property type="match status" value="1"/>
</dbReference>
<keyword evidence="2" id="KW-0521">NADP</keyword>
<sequence length="450" mass="50321">MIKSNNPYTQEELYNIEELNEKEINQSIEDADQAFKSWKKTKFSERQKLMLNLAETLESDKKKLAKTITQEMGKPLSQAISEIEKCAWVCEYYTENAESQLADKIIETDAQKSYVSYEPIGVVLAVMPWNYPYWQVFRFLAPQLMAGNVGLLKHASNVMLSAKKIQELVEKAGFPKDVFINLPIKSDQVNKVIQHPKVKAVTLTGSEKAGKAVASEAAKHIKKSVLELGGSNALVVFKDANIDQTLETCVQARFQNTGQSCIAGKRLLIHESLHEEFVDKLITKVKDLKSGDPNDENTFISVMAREDLAEELEKQMQKSVDQGAKIRIGGKRDQAYFEPTILDDVKPGMPVFEEETFGPLLAVTTFKDEKEAIDLVNQSNFGLGVSLFSSDIKAAEDVIVNLEDGAVFINELVKSDPRIPFGGTKTSGYGRELSDDGIMEFINKKTVYIK</sequence>
<evidence type="ECO:0000259" key="4">
    <source>
        <dbReference type="Pfam" id="PF00171"/>
    </source>
</evidence>
<dbReference type="InterPro" id="IPR047110">
    <property type="entry name" value="GABD/Sad-like"/>
</dbReference>
<dbReference type="GO" id="GO:0004777">
    <property type="term" value="F:succinate-semialdehyde dehydrogenase (NAD+) activity"/>
    <property type="evidence" value="ECO:0007669"/>
    <property type="project" value="TreeGrafter"/>
</dbReference>
<dbReference type="RefSeq" id="WP_093241459.1">
    <property type="nucleotide sequence ID" value="NZ_FNQF01000004.1"/>
</dbReference>
<protein>
    <submittedName>
        <fullName evidence="5">Succinate-semialdehyde dehydrogenase / glutarate-semialdehyde dehydrogenase</fullName>
    </submittedName>
</protein>
<dbReference type="CDD" id="cd07100">
    <property type="entry name" value="ALDH_SSADH1_GabD1"/>
    <property type="match status" value="1"/>
</dbReference>
<dbReference type="InterPro" id="IPR016162">
    <property type="entry name" value="Ald_DH_N"/>
</dbReference>
<keyword evidence="3" id="KW-0560">Oxidoreductase</keyword>
<dbReference type="InterPro" id="IPR016160">
    <property type="entry name" value="Ald_DH_CS_CYS"/>
</dbReference>
<organism evidence="5 6">
    <name type="scientific">Psychroflexus halocasei</name>
    <dbReference type="NCBI Taxonomy" id="908615"/>
    <lineage>
        <taxon>Bacteria</taxon>
        <taxon>Pseudomonadati</taxon>
        <taxon>Bacteroidota</taxon>
        <taxon>Flavobacteriia</taxon>
        <taxon>Flavobacteriales</taxon>
        <taxon>Flavobacteriaceae</taxon>
        <taxon>Psychroflexus</taxon>
    </lineage>
</organism>
<dbReference type="InterPro" id="IPR016161">
    <property type="entry name" value="Ald_DH/histidinol_DH"/>
</dbReference>
<dbReference type="AlphaFoldDB" id="A0A1H3ZHW9"/>
<proteinExistence type="inferred from homology"/>
<evidence type="ECO:0000256" key="3">
    <source>
        <dbReference type="ARBA" id="ARBA00023002"/>
    </source>
</evidence>
<dbReference type="SUPFAM" id="SSF53720">
    <property type="entry name" value="ALDH-like"/>
    <property type="match status" value="1"/>
</dbReference>
<dbReference type="FunFam" id="3.40.605.10:FF:000012">
    <property type="entry name" value="NAD-dependent succinate-semialdehyde dehydrogenase"/>
    <property type="match status" value="1"/>
</dbReference>
<dbReference type="InterPro" id="IPR015590">
    <property type="entry name" value="Aldehyde_DH_dom"/>
</dbReference>